<comment type="caution">
    <text evidence="1">The sequence shown here is derived from an EMBL/GenBank/DDBJ whole genome shotgun (WGS) entry which is preliminary data.</text>
</comment>
<sequence length="112" mass="12488">MKPHHSFYDKPATNSSCSKQQLLAAESLRWRAWRAILMRMSSGTPVSWSSSLRSADRLSSASVAAVATAAFTRFGFSGRNSRPNMAQFRIRPEKSKLNQIPGNKINLTMQTN</sequence>
<dbReference type="AlphaFoldDB" id="A0A482WRK6"/>
<dbReference type="SMR" id="A0A482WRK6"/>
<evidence type="ECO:0000313" key="2">
    <source>
        <dbReference type="Proteomes" id="UP000291343"/>
    </source>
</evidence>
<protein>
    <submittedName>
        <fullName evidence="1">Uncharacterized protein</fullName>
    </submittedName>
</protein>
<gene>
    <name evidence="1" type="ORF">LSTR_LSTR017587</name>
</gene>
<dbReference type="Proteomes" id="UP000291343">
    <property type="component" value="Unassembled WGS sequence"/>
</dbReference>
<proteinExistence type="predicted"/>
<name>A0A482WRK6_LAOST</name>
<dbReference type="EMBL" id="QKKF02026745">
    <property type="protein sequence ID" value="RZF36249.1"/>
    <property type="molecule type" value="Genomic_DNA"/>
</dbReference>
<reference evidence="1 2" key="1">
    <citation type="journal article" date="2017" name="Gigascience">
        <title>Genome sequence of the small brown planthopper, Laodelphax striatellus.</title>
        <authorList>
            <person name="Zhu J."/>
            <person name="Jiang F."/>
            <person name="Wang X."/>
            <person name="Yang P."/>
            <person name="Bao Y."/>
            <person name="Zhao W."/>
            <person name="Wang W."/>
            <person name="Lu H."/>
            <person name="Wang Q."/>
            <person name="Cui N."/>
            <person name="Li J."/>
            <person name="Chen X."/>
            <person name="Luo L."/>
            <person name="Yu J."/>
            <person name="Kang L."/>
            <person name="Cui F."/>
        </authorList>
    </citation>
    <scope>NUCLEOTIDE SEQUENCE [LARGE SCALE GENOMIC DNA]</scope>
    <source>
        <strain evidence="1">Lst14</strain>
    </source>
</reference>
<evidence type="ECO:0000313" key="1">
    <source>
        <dbReference type="EMBL" id="RZF36249.1"/>
    </source>
</evidence>
<accession>A0A482WRK6</accession>
<dbReference type="InParanoid" id="A0A482WRK6"/>
<keyword evidence="2" id="KW-1185">Reference proteome</keyword>
<organism evidence="1 2">
    <name type="scientific">Laodelphax striatellus</name>
    <name type="common">Small brown planthopper</name>
    <name type="synonym">Delphax striatella</name>
    <dbReference type="NCBI Taxonomy" id="195883"/>
    <lineage>
        <taxon>Eukaryota</taxon>
        <taxon>Metazoa</taxon>
        <taxon>Ecdysozoa</taxon>
        <taxon>Arthropoda</taxon>
        <taxon>Hexapoda</taxon>
        <taxon>Insecta</taxon>
        <taxon>Pterygota</taxon>
        <taxon>Neoptera</taxon>
        <taxon>Paraneoptera</taxon>
        <taxon>Hemiptera</taxon>
        <taxon>Auchenorrhyncha</taxon>
        <taxon>Fulgoroidea</taxon>
        <taxon>Delphacidae</taxon>
        <taxon>Criomorphinae</taxon>
        <taxon>Laodelphax</taxon>
    </lineage>
</organism>